<reference evidence="1 2" key="1">
    <citation type="submission" date="2020-09" db="EMBL/GenBank/DDBJ databases">
        <authorList>
            <person name="Jameson E."/>
        </authorList>
    </citation>
    <scope>NUCLEOTIDE SEQUENCE [LARGE SCALE GENOMIC DNA]</scope>
</reference>
<protein>
    <submittedName>
        <fullName evidence="1">Uncharacterized protein</fullName>
    </submittedName>
</protein>
<dbReference type="EMBL" id="LR881104">
    <property type="protein sequence ID" value="CAD5236308.1"/>
    <property type="molecule type" value="Genomic_DNA"/>
</dbReference>
<proteinExistence type="predicted"/>
<dbReference type="Proteomes" id="UP000596247">
    <property type="component" value="Chromosome"/>
</dbReference>
<name>A0A7R8MJS5_9CAUD</name>
<keyword evidence="2" id="KW-1185">Reference proteome</keyword>
<gene>
    <name evidence="1" type="ORF">LLCLJKAH_00319</name>
</gene>
<sequence>MKYIWLLLVTVTCNVFARPDYPDVNRFVQYNVPNTAAYIIVDTKTGCEYISNSGEGATWSLLQGTCKIPEEKK</sequence>
<accession>A0A7R8MJS5</accession>
<evidence type="ECO:0000313" key="2">
    <source>
        <dbReference type="Proteomes" id="UP000596247"/>
    </source>
</evidence>
<organism evidence="1 2">
    <name type="scientific">Klebsiella phage vB_KvM-Eowyn</name>
    <dbReference type="NCBI Taxonomy" id="2762819"/>
    <lineage>
        <taxon>Viruses</taxon>
        <taxon>Duplodnaviria</taxon>
        <taxon>Heunggongvirae</taxon>
        <taxon>Uroviricota</taxon>
        <taxon>Caudoviricetes</taxon>
        <taxon>Chimalliviridae</taxon>
        <taxon>Eowynvirus</taxon>
        <taxon>Eowynvirus eowyn</taxon>
    </lineage>
</organism>
<evidence type="ECO:0000313" key="1">
    <source>
        <dbReference type="EMBL" id="CAD5236308.1"/>
    </source>
</evidence>